<dbReference type="InterPro" id="IPR001867">
    <property type="entry name" value="OmpR/PhoB-type_DNA-bd"/>
</dbReference>
<accession>A0A256EZE6</accession>
<proteinExistence type="predicted"/>
<dbReference type="Gene3D" id="3.40.50.2300">
    <property type="match status" value="1"/>
</dbReference>
<dbReference type="SUPFAM" id="SSF52172">
    <property type="entry name" value="CheY-like"/>
    <property type="match status" value="1"/>
</dbReference>
<keyword evidence="12" id="KW-1185">Reference proteome</keyword>
<evidence type="ECO:0000256" key="5">
    <source>
        <dbReference type="ARBA" id="ARBA00023125"/>
    </source>
</evidence>
<evidence type="ECO:0000256" key="8">
    <source>
        <dbReference type="PROSITE-ProRule" id="PRU01091"/>
    </source>
</evidence>
<dbReference type="Gene3D" id="1.10.10.10">
    <property type="entry name" value="Winged helix-like DNA-binding domain superfamily/Winged helix DNA-binding domain"/>
    <property type="match status" value="1"/>
</dbReference>
<dbReference type="Gene3D" id="6.10.250.690">
    <property type="match status" value="1"/>
</dbReference>
<evidence type="ECO:0000259" key="9">
    <source>
        <dbReference type="PROSITE" id="PS50110"/>
    </source>
</evidence>
<name>A0A256EZE6_9HYPH</name>
<evidence type="ECO:0000256" key="7">
    <source>
        <dbReference type="PROSITE-ProRule" id="PRU00169"/>
    </source>
</evidence>
<dbReference type="Pfam" id="PF00072">
    <property type="entry name" value="Response_reg"/>
    <property type="match status" value="1"/>
</dbReference>
<dbReference type="SMART" id="SM00448">
    <property type="entry name" value="REC"/>
    <property type="match status" value="1"/>
</dbReference>
<dbReference type="Pfam" id="PF00486">
    <property type="entry name" value="Trans_reg_C"/>
    <property type="match status" value="1"/>
</dbReference>
<dbReference type="GO" id="GO:0000976">
    <property type="term" value="F:transcription cis-regulatory region binding"/>
    <property type="evidence" value="ECO:0007669"/>
    <property type="project" value="TreeGrafter"/>
</dbReference>
<gene>
    <name evidence="11" type="ORF">CEV33_3554</name>
</gene>
<comment type="caution">
    <text evidence="11">The sequence shown here is derived from an EMBL/GenBank/DDBJ whole genome shotgun (WGS) entry which is preliminary data.</text>
</comment>
<sequence length="242" mass="27538">MNLQPHILIVDDDHEIRSLLSRYLTEQGFRVSVAGDRRECEKRLQEVKPDLLVLDVMLPDGSGLDICRRLHVEKSAVPVILLTALKEDVDRIIGLEIGADDYLGKPFNPRELTARIKAVLRRTQQFEVLPTDEVTLYHFGTLTLNPQLRTVATLQDELVDLTAAEFDLLKVFLERPGRLLSRDQLLDYTQGRGRGPLDRSIDVLMSRLRKKLDPYHGAATFKTIRNGGYQMTLPVRSSVIKQ</sequence>
<keyword evidence="6" id="KW-0804">Transcription</keyword>
<dbReference type="GO" id="GO:0005829">
    <property type="term" value="C:cytosol"/>
    <property type="evidence" value="ECO:0007669"/>
    <property type="project" value="TreeGrafter"/>
</dbReference>
<dbReference type="SUPFAM" id="SSF46894">
    <property type="entry name" value="C-terminal effector domain of the bipartite response regulators"/>
    <property type="match status" value="1"/>
</dbReference>
<evidence type="ECO:0000313" key="11">
    <source>
        <dbReference type="EMBL" id="OYR07903.1"/>
    </source>
</evidence>
<dbReference type="InterPro" id="IPR016032">
    <property type="entry name" value="Sig_transdc_resp-reg_C-effctor"/>
</dbReference>
<dbReference type="FunFam" id="3.40.50.2300:FF:000001">
    <property type="entry name" value="DNA-binding response regulator PhoB"/>
    <property type="match status" value="1"/>
</dbReference>
<dbReference type="PANTHER" id="PTHR48111:SF4">
    <property type="entry name" value="DNA-BINDING DUAL TRANSCRIPTIONAL REGULATOR OMPR"/>
    <property type="match status" value="1"/>
</dbReference>
<dbReference type="AlphaFoldDB" id="A0A256EZE6"/>
<keyword evidence="3" id="KW-0902">Two-component regulatory system</keyword>
<organism evidence="11 12">
    <name type="scientific">Brucella grignonensis</name>
    <dbReference type="NCBI Taxonomy" id="94627"/>
    <lineage>
        <taxon>Bacteria</taxon>
        <taxon>Pseudomonadati</taxon>
        <taxon>Pseudomonadota</taxon>
        <taxon>Alphaproteobacteria</taxon>
        <taxon>Hyphomicrobiales</taxon>
        <taxon>Brucellaceae</taxon>
        <taxon>Brucella/Ochrobactrum group</taxon>
        <taxon>Brucella</taxon>
    </lineage>
</organism>
<dbReference type="InterPro" id="IPR039420">
    <property type="entry name" value="WalR-like"/>
</dbReference>
<evidence type="ECO:0000256" key="6">
    <source>
        <dbReference type="ARBA" id="ARBA00023163"/>
    </source>
</evidence>
<evidence type="ECO:0000313" key="12">
    <source>
        <dbReference type="Proteomes" id="UP000216478"/>
    </source>
</evidence>
<feature type="domain" description="Response regulatory" evidence="9">
    <location>
        <begin position="6"/>
        <end position="120"/>
    </location>
</feature>
<evidence type="ECO:0000256" key="1">
    <source>
        <dbReference type="ARBA" id="ARBA00015404"/>
    </source>
</evidence>
<dbReference type="OrthoDB" id="9802426at2"/>
<evidence type="ECO:0000256" key="2">
    <source>
        <dbReference type="ARBA" id="ARBA00022553"/>
    </source>
</evidence>
<evidence type="ECO:0000256" key="4">
    <source>
        <dbReference type="ARBA" id="ARBA00023015"/>
    </source>
</evidence>
<protein>
    <recommendedName>
        <fullName evidence="1">Flagellar transcriptional regulator FtcR</fullName>
    </recommendedName>
</protein>
<dbReference type="InterPro" id="IPR036388">
    <property type="entry name" value="WH-like_DNA-bd_sf"/>
</dbReference>
<dbReference type="EMBL" id="NNRL01000168">
    <property type="protein sequence ID" value="OYR07903.1"/>
    <property type="molecule type" value="Genomic_DNA"/>
</dbReference>
<feature type="modified residue" description="4-aspartylphosphate" evidence="7">
    <location>
        <position position="55"/>
    </location>
</feature>
<evidence type="ECO:0000259" key="10">
    <source>
        <dbReference type="PROSITE" id="PS51755"/>
    </source>
</evidence>
<reference evidence="11 12" key="1">
    <citation type="submission" date="2017-07" db="EMBL/GenBank/DDBJ databases">
        <title>Phylogenetic study on the rhizospheric bacterium Ochrobactrum sp. A44.</title>
        <authorList>
            <person name="Krzyzanowska D.M."/>
            <person name="Ossowicki A."/>
            <person name="Rajewska M."/>
            <person name="Maciag T."/>
            <person name="Kaczynski Z."/>
            <person name="Czerwicka M."/>
            <person name="Jafra S."/>
        </authorList>
    </citation>
    <scope>NUCLEOTIDE SEQUENCE [LARGE SCALE GENOMIC DNA]</scope>
    <source>
        <strain evidence="11 12">OgA9a</strain>
    </source>
</reference>
<keyword evidence="5 8" id="KW-0238">DNA-binding</keyword>
<dbReference type="PANTHER" id="PTHR48111">
    <property type="entry name" value="REGULATOR OF RPOS"/>
    <property type="match status" value="1"/>
</dbReference>
<dbReference type="GO" id="GO:0000156">
    <property type="term" value="F:phosphorelay response regulator activity"/>
    <property type="evidence" value="ECO:0007669"/>
    <property type="project" value="TreeGrafter"/>
</dbReference>
<dbReference type="InterPro" id="IPR001789">
    <property type="entry name" value="Sig_transdc_resp-reg_receiver"/>
</dbReference>
<evidence type="ECO:0000256" key="3">
    <source>
        <dbReference type="ARBA" id="ARBA00023012"/>
    </source>
</evidence>
<keyword evidence="4" id="KW-0805">Transcription regulation</keyword>
<dbReference type="PROSITE" id="PS50110">
    <property type="entry name" value="RESPONSE_REGULATORY"/>
    <property type="match status" value="1"/>
</dbReference>
<feature type="DNA-binding region" description="OmpR/PhoB-type" evidence="8">
    <location>
        <begin position="134"/>
        <end position="233"/>
    </location>
</feature>
<dbReference type="SMART" id="SM00862">
    <property type="entry name" value="Trans_reg_C"/>
    <property type="match status" value="1"/>
</dbReference>
<dbReference type="GO" id="GO:0032993">
    <property type="term" value="C:protein-DNA complex"/>
    <property type="evidence" value="ECO:0007669"/>
    <property type="project" value="TreeGrafter"/>
</dbReference>
<dbReference type="PROSITE" id="PS51755">
    <property type="entry name" value="OMPR_PHOB"/>
    <property type="match status" value="1"/>
</dbReference>
<dbReference type="InterPro" id="IPR011006">
    <property type="entry name" value="CheY-like_superfamily"/>
</dbReference>
<dbReference type="Proteomes" id="UP000216478">
    <property type="component" value="Unassembled WGS sequence"/>
</dbReference>
<dbReference type="GO" id="GO:0006355">
    <property type="term" value="P:regulation of DNA-templated transcription"/>
    <property type="evidence" value="ECO:0007669"/>
    <property type="project" value="InterPro"/>
</dbReference>
<dbReference type="CDD" id="cd00383">
    <property type="entry name" value="trans_reg_C"/>
    <property type="match status" value="1"/>
</dbReference>
<dbReference type="RefSeq" id="WP_094542560.1">
    <property type="nucleotide sequence ID" value="NZ_JBHEER010000013.1"/>
</dbReference>
<feature type="domain" description="OmpR/PhoB-type" evidence="10">
    <location>
        <begin position="134"/>
        <end position="233"/>
    </location>
</feature>
<keyword evidence="2 7" id="KW-0597">Phosphoprotein</keyword>